<organism evidence="2 3">
    <name type="scientific">Georgenia thermotolerans</name>
    <dbReference type="NCBI Taxonomy" id="527326"/>
    <lineage>
        <taxon>Bacteria</taxon>
        <taxon>Bacillati</taxon>
        <taxon>Actinomycetota</taxon>
        <taxon>Actinomycetes</taxon>
        <taxon>Micrococcales</taxon>
        <taxon>Bogoriellaceae</taxon>
        <taxon>Georgenia</taxon>
    </lineage>
</organism>
<evidence type="ECO:0000256" key="1">
    <source>
        <dbReference type="SAM" id="Phobius"/>
    </source>
</evidence>
<evidence type="ECO:0000313" key="3">
    <source>
        <dbReference type="Proteomes" id="UP000451860"/>
    </source>
</evidence>
<reference evidence="2 3" key="1">
    <citation type="submission" date="2019-10" db="EMBL/GenBank/DDBJ databases">
        <title>Georgenia wutianyii sp. nov. and Georgenia yuyongxinii sp. nov. isolated from plateau pika (Ochotona curzoniae) in the Qinghai-Tibet plateau of China.</title>
        <authorList>
            <person name="Tian Z."/>
        </authorList>
    </citation>
    <scope>NUCLEOTIDE SEQUENCE [LARGE SCALE GENOMIC DNA]</scope>
    <source>
        <strain evidence="2 3">DSM 21501</strain>
    </source>
</reference>
<comment type="caution">
    <text evidence="2">The sequence shown here is derived from an EMBL/GenBank/DDBJ whole genome shotgun (WGS) entry which is preliminary data.</text>
</comment>
<dbReference type="Proteomes" id="UP000451860">
    <property type="component" value="Unassembled WGS sequence"/>
</dbReference>
<gene>
    <name evidence="2" type="ORF">GB883_10360</name>
</gene>
<proteinExistence type="predicted"/>
<keyword evidence="3" id="KW-1185">Reference proteome</keyword>
<feature type="transmembrane region" description="Helical" evidence="1">
    <location>
        <begin position="15"/>
        <end position="38"/>
    </location>
</feature>
<protein>
    <submittedName>
        <fullName evidence="2">Uncharacterized protein</fullName>
    </submittedName>
</protein>
<dbReference type="RefSeq" id="WP_155524117.1">
    <property type="nucleotide sequence ID" value="NZ_VUKF01000052.1"/>
</dbReference>
<keyword evidence="1" id="KW-0472">Membrane</keyword>
<dbReference type="AlphaFoldDB" id="A0A7J5UQD8"/>
<accession>A0A7J5UQD8</accession>
<dbReference type="EMBL" id="WHJE01000041">
    <property type="protein sequence ID" value="KAE8764173.1"/>
    <property type="molecule type" value="Genomic_DNA"/>
</dbReference>
<keyword evidence="1" id="KW-0812">Transmembrane</keyword>
<sequence>MTTAPPPDGHRSGRVALVVALLMLGALLGGVVGVAWLVQSHIDSAVERIDDPLAGVE</sequence>
<keyword evidence="1" id="KW-1133">Transmembrane helix</keyword>
<evidence type="ECO:0000313" key="2">
    <source>
        <dbReference type="EMBL" id="KAE8764173.1"/>
    </source>
</evidence>
<name>A0A7J5UQD8_9MICO</name>